<gene>
    <name evidence="1" type="ORF">AZE42_10300</name>
</gene>
<dbReference type="OrthoDB" id="2691628at2759"/>
<evidence type="ECO:0000313" key="1">
    <source>
        <dbReference type="EMBL" id="OJA15771.1"/>
    </source>
</evidence>
<proteinExistence type="predicted"/>
<feature type="non-terminal residue" evidence="1">
    <location>
        <position position="1"/>
    </location>
</feature>
<feature type="non-terminal residue" evidence="1">
    <location>
        <position position="68"/>
    </location>
</feature>
<sequence>LFETIDRGLVNSSKIAHYIDAYWTGTLIYRAMFPVEKFSKMDPNDVALQSFMRFCGKGKVNCRNHWFY</sequence>
<comment type="caution">
    <text evidence="1">The sequence shown here is derived from an EMBL/GenBank/DDBJ whole genome shotgun (WGS) entry which is preliminary data.</text>
</comment>
<reference evidence="1 2" key="1">
    <citation type="submission" date="2016-03" db="EMBL/GenBank/DDBJ databases">
        <title>Comparative genomics of the ectomycorrhizal sister species Rhizopogon vinicolor and Rhizopogon vesiculosus (Basidiomycota: Boletales) reveals a divergence of the mating type B locus.</title>
        <authorList>
            <person name="Mujic A.B."/>
            <person name="Kuo A."/>
            <person name="Tritt A."/>
            <person name="Lipzen A."/>
            <person name="Chen C."/>
            <person name="Johnson J."/>
            <person name="Sharma A."/>
            <person name="Barry K."/>
            <person name="Grigoriev I.V."/>
            <person name="Spatafora J.W."/>
        </authorList>
    </citation>
    <scope>NUCLEOTIDE SEQUENCE [LARGE SCALE GENOMIC DNA]</scope>
    <source>
        <strain evidence="1 2">AM-OR11-056</strain>
    </source>
</reference>
<dbReference type="AlphaFoldDB" id="A0A1J8Q737"/>
<accession>A0A1J8Q737</accession>
<keyword evidence="2" id="KW-1185">Reference proteome</keyword>
<evidence type="ECO:0000313" key="2">
    <source>
        <dbReference type="Proteomes" id="UP000183567"/>
    </source>
</evidence>
<name>A0A1J8Q737_9AGAM</name>
<dbReference type="EMBL" id="LVVM01002895">
    <property type="protein sequence ID" value="OJA15771.1"/>
    <property type="molecule type" value="Genomic_DNA"/>
</dbReference>
<organism evidence="1 2">
    <name type="scientific">Rhizopogon vesiculosus</name>
    <dbReference type="NCBI Taxonomy" id="180088"/>
    <lineage>
        <taxon>Eukaryota</taxon>
        <taxon>Fungi</taxon>
        <taxon>Dikarya</taxon>
        <taxon>Basidiomycota</taxon>
        <taxon>Agaricomycotina</taxon>
        <taxon>Agaricomycetes</taxon>
        <taxon>Agaricomycetidae</taxon>
        <taxon>Boletales</taxon>
        <taxon>Suillineae</taxon>
        <taxon>Rhizopogonaceae</taxon>
        <taxon>Rhizopogon</taxon>
    </lineage>
</organism>
<dbReference type="Proteomes" id="UP000183567">
    <property type="component" value="Unassembled WGS sequence"/>
</dbReference>
<protein>
    <submittedName>
        <fullName evidence="1">Uncharacterized protein</fullName>
    </submittedName>
</protein>